<accession>A0A9E6Y624</accession>
<proteinExistence type="predicted"/>
<dbReference type="InterPro" id="IPR018713">
    <property type="entry name" value="MPAB/Lcp_cat_dom"/>
</dbReference>
<evidence type="ECO:0000259" key="1">
    <source>
        <dbReference type="Pfam" id="PF09995"/>
    </source>
</evidence>
<gene>
    <name evidence="2" type="ORF">DSM104329_05669</name>
</gene>
<evidence type="ECO:0000313" key="2">
    <source>
        <dbReference type="EMBL" id="UGS39236.1"/>
    </source>
</evidence>
<dbReference type="PANTHER" id="PTHR36151">
    <property type="entry name" value="BLR2777 PROTEIN"/>
    <property type="match status" value="1"/>
</dbReference>
<protein>
    <recommendedName>
        <fullName evidence="1">ER-bound oxygenase mpaB/mpaB'/Rubber oxygenase catalytic domain-containing protein</fullName>
    </recommendedName>
</protein>
<organism evidence="2 3">
    <name type="scientific">Capillimicrobium parvum</name>
    <dbReference type="NCBI Taxonomy" id="2884022"/>
    <lineage>
        <taxon>Bacteria</taxon>
        <taxon>Bacillati</taxon>
        <taxon>Actinomycetota</taxon>
        <taxon>Thermoleophilia</taxon>
        <taxon>Solirubrobacterales</taxon>
        <taxon>Capillimicrobiaceae</taxon>
        <taxon>Capillimicrobium</taxon>
    </lineage>
</organism>
<dbReference type="AlphaFoldDB" id="A0A9E6Y624"/>
<dbReference type="PANTHER" id="PTHR36151:SF3">
    <property type="entry name" value="ER-BOUND OXYGENASE MPAB_MPAB'_RUBBER OXYGENASE CATALYTIC DOMAIN-CONTAINING PROTEIN"/>
    <property type="match status" value="1"/>
</dbReference>
<evidence type="ECO:0000313" key="3">
    <source>
        <dbReference type="Proteomes" id="UP001162834"/>
    </source>
</evidence>
<sequence length="266" mass="29397">MASMFTDDSMLRRVHRESVVALSGPRALLLQAAHPVAFAGFFAHTGALDEPYERLSRTAQVLDTIAFGEAADAERATRVVRAMHGRVSGELREPAGRFPAGTPYRADDPELLLWILAALANSALVVYERYVSSLSRDERNAYWTDYRVIGSLFGLADAEMPDTIEELEAYWRDMVGGGDLFVGDEARELAIRIVLRPPVPLRARPLLELANQITIGLLPGRVRAMYGLRWDPLRGLAVRGGAEYVKRLVVPLLPPRLRLVPAARAA</sequence>
<dbReference type="Proteomes" id="UP001162834">
    <property type="component" value="Chromosome"/>
</dbReference>
<dbReference type="RefSeq" id="WP_259313241.1">
    <property type="nucleotide sequence ID" value="NZ_CP087164.1"/>
</dbReference>
<dbReference type="Pfam" id="PF09995">
    <property type="entry name" value="MPAB_Lcp_cat"/>
    <property type="match status" value="1"/>
</dbReference>
<keyword evidence="3" id="KW-1185">Reference proteome</keyword>
<feature type="domain" description="ER-bound oxygenase mpaB/mpaB'/Rubber oxygenase catalytic" evidence="1">
    <location>
        <begin position="12"/>
        <end position="244"/>
    </location>
</feature>
<dbReference type="EMBL" id="CP087164">
    <property type="protein sequence ID" value="UGS39236.1"/>
    <property type="molecule type" value="Genomic_DNA"/>
</dbReference>
<name>A0A9E6Y624_9ACTN</name>
<reference evidence="2" key="1">
    <citation type="journal article" date="2022" name="Int. J. Syst. Evol. Microbiol.">
        <title>Pseudomonas aegrilactucae sp. nov. and Pseudomonas morbosilactucae sp. nov., pathogens causing bacterial rot of lettuce in Japan.</title>
        <authorList>
            <person name="Sawada H."/>
            <person name="Fujikawa T."/>
            <person name="Satou M."/>
        </authorList>
    </citation>
    <scope>NUCLEOTIDE SEQUENCE</scope>
    <source>
        <strain evidence="2">0166_1</strain>
    </source>
</reference>
<dbReference type="KEGG" id="sbae:DSM104329_05669"/>
<dbReference type="GO" id="GO:0016491">
    <property type="term" value="F:oxidoreductase activity"/>
    <property type="evidence" value="ECO:0007669"/>
    <property type="project" value="InterPro"/>
</dbReference>